<dbReference type="EMBL" id="CABVOU010000027">
    <property type="protein sequence ID" value="VVZ95048.1"/>
    <property type="molecule type" value="Genomic_DNA"/>
</dbReference>
<keyword evidence="2" id="KW-1185">Reference proteome</keyword>
<dbReference type="RefSeq" id="WP_151442789.1">
    <property type="nucleotide sequence ID" value="NZ_CABVOU010000027.1"/>
</dbReference>
<dbReference type="AlphaFoldDB" id="A0A5K1I497"/>
<proteinExistence type="predicted"/>
<gene>
    <name evidence="1" type="ORF">HALO32_01112</name>
</gene>
<sequence>MTSPARRSRLVFILVCLAGMTMMIPTASAYNIHQLGSQHFVIVCEDETTFSIHSNLEGAVTNADILCRNEGNIAGNNPTVVRASRELARDIDVCQRSGGKRVNSAVMGCPTPASISKRSARTGRPSE</sequence>
<dbReference type="Proteomes" id="UP000326725">
    <property type="component" value="Unassembled WGS sequence"/>
</dbReference>
<evidence type="ECO:0000313" key="1">
    <source>
        <dbReference type="EMBL" id="VVZ95048.1"/>
    </source>
</evidence>
<accession>A0A5K1I497</accession>
<protein>
    <submittedName>
        <fullName evidence="1">Uncharacterized protein</fullName>
    </submittedName>
</protein>
<reference evidence="1 2" key="1">
    <citation type="submission" date="2019-09" db="EMBL/GenBank/DDBJ databases">
        <authorList>
            <person name="Criscuolo A."/>
        </authorList>
    </citation>
    <scope>NUCLEOTIDE SEQUENCE [LARGE SCALE GENOMIC DNA]</scope>
    <source>
        <strain evidence="2">3(2)</strain>
    </source>
</reference>
<evidence type="ECO:0000313" key="2">
    <source>
        <dbReference type="Proteomes" id="UP000326725"/>
    </source>
</evidence>
<organism evidence="1 2">
    <name type="scientific">Halomonas lysinitropha</name>
    <dbReference type="NCBI Taxonomy" id="2607506"/>
    <lineage>
        <taxon>Bacteria</taxon>
        <taxon>Pseudomonadati</taxon>
        <taxon>Pseudomonadota</taxon>
        <taxon>Gammaproteobacteria</taxon>
        <taxon>Oceanospirillales</taxon>
        <taxon>Halomonadaceae</taxon>
        <taxon>Halomonas</taxon>
    </lineage>
</organism>
<name>A0A5K1I497_9GAMM</name>